<evidence type="ECO:0000313" key="2">
    <source>
        <dbReference type="WBParaSite" id="PgR045_g077_t01"/>
    </source>
</evidence>
<dbReference type="AlphaFoldDB" id="A0A915BMS5"/>
<accession>A0A915BMS5</accession>
<protein>
    <submittedName>
        <fullName evidence="2">Uncharacterized protein</fullName>
    </submittedName>
</protein>
<evidence type="ECO:0000313" key="1">
    <source>
        <dbReference type="Proteomes" id="UP000887569"/>
    </source>
</evidence>
<proteinExistence type="predicted"/>
<keyword evidence="1" id="KW-1185">Reference proteome</keyword>
<dbReference type="Proteomes" id="UP000887569">
    <property type="component" value="Unplaced"/>
</dbReference>
<reference evidence="2" key="1">
    <citation type="submission" date="2022-11" db="UniProtKB">
        <authorList>
            <consortium name="WormBaseParasite"/>
        </authorList>
    </citation>
    <scope>IDENTIFICATION</scope>
</reference>
<organism evidence="1 2">
    <name type="scientific">Parascaris univalens</name>
    <name type="common">Nematode worm</name>
    <dbReference type="NCBI Taxonomy" id="6257"/>
    <lineage>
        <taxon>Eukaryota</taxon>
        <taxon>Metazoa</taxon>
        <taxon>Ecdysozoa</taxon>
        <taxon>Nematoda</taxon>
        <taxon>Chromadorea</taxon>
        <taxon>Rhabditida</taxon>
        <taxon>Spirurina</taxon>
        <taxon>Ascaridomorpha</taxon>
        <taxon>Ascaridoidea</taxon>
        <taxon>Ascarididae</taxon>
        <taxon>Parascaris</taxon>
    </lineage>
</organism>
<dbReference type="WBParaSite" id="PgR045_g077_t01">
    <property type="protein sequence ID" value="PgR045_g077_t01"/>
    <property type="gene ID" value="PgR045_g077"/>
</dbReference>
<name>A0A915BMS5_PARUN</name>
<sequence length="71" mass="7866">MNRSMLEFESALPDLVEMAGWEHFAANRAPIQSDSFERLDSSSTLQNTADDELFDNAPDITAPEFLIDSSG</sequence>